<organism evidence="3">
    <name type="scientific">Colletotrichum fructicola (strain Nara gc5)</name>
    <name type="common">Anthracnose fungus</name>
    <name type="synonym">Colletotrichum gloeosporioides (strain Nara gc5)</name>
    <dbReference type="NCBI Taxonomy" id="1213859"/>
    <lineage>
        <taxon>Eukaryota</taxon>
        <taxon>Fungi</taxon>
        <taxon>Dikarya</taxon>
        <taxon>Ascomycota</taxon>
        <taxon>Pezizomycotina</taxon>
        <taxon>Sordariomycetes</taxon>
        <taxon>Hypocreomycetidae</taxon>
        <taxon>Glomerellales</taxon>
        <taxon>Glomerellaceae</taxon>
        <taxon>Colletotrichum</taxon>
        <taxon>Colletotrichum gloeosporioides species complex</taxon>
    </lineage>
</organism>
<protein>
    <recommendedName>
        <fullName evidence="2">Nephrocystin 3-like N-terminal domain-containing protein</fullName>
    </recommendedName>
</protein>
<gene>
    <name evidence="3" type="ORF">CGGC5_5088</name>
</gene>
<dbReference type="STRING" id="1213859.L2G9U9"/>
<dbReference type="HOGENOM" id="CLU_002341_0_2_1"/>
<dbReference type="InterPro" id="IPR027417">
    <property type="entry name" value="P-loop_NTPase"/>
</dbReference>
<dbReference type="PANTHER" id="PTHR10039:SF5">
    <property type="entry name" value="NACHT DOMAIN-CONTAINING PROTEIN"/>
    <property type="match status" value="1"/>
</dbReference>
<reference evidence="3" key="1">
    <citation type="submission" date="2012-08" db="EMBL/GenBank/DDBJ databases">
        <title>Genome analysis of Colletotrichum orbiculare and Colletotrichum fructicola.</title>
        <authorList>
            <person name="Gan P.H.P."/>
            <person name="Ikeda K."/>
            <person name="Irieda H."/>
            <person name="Narusaka M."/>
            <person name="O'Connell R.J."/>
            <person name="Narusaka Y."/>
            <person name="Takano Y."/>
            <person name="Kubo Y."/>
            <person name="Shirasu K."/>
        </authorList>
    </citation>
    <scope>NUCLEOTIDE SEQUENCE</scope>
    <source>
        <strain evidence="3">Nara gc5</strain>
    </source>
</reference>
<evidence type="ECO:0000259" key="2">
    <source>
        <dbReference type="Pfam" id="PF24883"/>
    </source>
</evidence>
<dbReference type="SUPFAM" id="SSF52540">
    <property type="entry name" value="P-loop containing nucleoside triphosphate hydrolases"/>
    <property type="match status" value="1"/>
</dbReference>
<proteinExistence type="predicted"/>
<keyword evidence="1" id="KW-0677">Repeat</keyword>
<dbReference type="Gene3D" id="3.40.50.300">
    <property type="entry name" value="P-loop containing nucleotide triphosphate hydrolases"/>
    <property type="match status" value="1"/>
</dbReference>
<dbReference type="Pfam" id="PF24883">
    <property type="entry name" value="NPHP3_N"/>
    <property type="match status" value="1"/>
</dbReference>
<accession>L2G9U9</accession>
<name>L2G9U9_COLFN</name>
<dbReference type="EMBL" id="KB020583">
    <property type="protein sequence ID" value="ELA35175.1"/>
    <property type="molecule type" value="Genomic_DNA"/>
</dbReference>
<evidence type="ECO:0000256" key="1">
    <source>
        <dbReference type="ARBA" id="ARBA00022737"/>
    </source>
</evidence>
<evidence type="ECO:0000313" key="3">
    <source>
        <dbReference type="EMBL" id="ELA35175.1"/>
    </source>
</evidence>
<feature type="domain" description="Nephrocystin 3-like N-terminal" evidence="2">
    <location>
        <begin position="253"/>
        <end position="414"/>
    </location>
</feature>
<dbReference type="PANTHER" id="PTHR10039">
    <property type="entry name" value="AMELOGENIN"/>
    <property type="match status" value="1"/>
</dbReference>
<dbReference type="AlphaFoldDB" id="L2G9U9"/>
<dbReference type="InterPro" id="IPR056884">
    <property type="entry name" value="NPHP3-like_N"/>
</dbReference>
<sequence length="696" mass="80105">MSGVEAISMACNVMTQLDPAQRAMTSDAEKRLRDIAAKCLQYSKDIEQEIASTSPKKSGIPRALKSTVKTMWRKPHLDQLKGDLQTTQSTMDTAVNVQILEQCIASGNLGREIYDRLDSKERSFIANYEQRSQAIEDLIKQLDGHITEEHINTRGRITEEHIATRESVTNKIGMMETNNRQELGCKRLLNSLNYPRMNERKNAIPERHDGTFEWVFEGFESEKYSTSDSKSHNDSNFRTTPEAKRDQAIADLLRWLRGDGFGMFWISGKPGSGKSTFVKFIMSDERTRLSLNKWRSRTEIITYFFWKPGTLLQQNFQGLLCSLLHQVLSIDVDVCAQLLRKSSGLRHKHVDTDWALEELKRHLFMALRSSNRSYLILLDGLDEMAKPHRGPRELFDFLDTLMKERRVKLCLSSRPERIFLDRFSSCLHLRMHDVNFEDIRNFTAEFFDDLDLEPHDPKQFSILREILGKADGVFIWVHLVLQNVRNGVQELGEGWDEIYQRVLELPSDLMRLYKDMWSRLDQRKEHYVEMAALYFNTVRWANGGFTLACLAVATDNAILESFTERNQVPTLIDLVKRCDYVHRTLFPISAGLLETQTSIASSFAHLCTLSNHDDPESLSTMEKWDTEYVRFTHRTAIDFLDRSSTPQSSLGACPTGVTFDYAEPKESSAILSRRGVARSFRIEFTTCFVAFTSTLT</sequence>